<keyword evidence="3" id="KW-1185">Reference proteome</keyword>
<dbReference type="PANTHER" id="PTHR11614">
    <property type="entry name" value="PHOSPHOLIPASE-RELATED"/>
    <property type="match status" value="1"/>
</dbReference>
<accession>A0A4R2MUE9</accession>
<dbReference type="Pfam" id="PF00561">
    <property type="entry name" value="Abhydrolase_1"/>
    <property type="match status" value="1"/>
</dbReference>
<dbReference type="SUPFAM" id="SSF53474">
    <property type="entry name" value="alpha/beta-Hydrolases"/>
    <property type="match status" value="1"/>
</dbReference>
<proteinExistence type="predicted"/>
<sequence>MIREPEFCQFALHHLLPFAEQFPIQYFNGKKNYQIAYRHFKHSDIVAKKLVILVNGRAENLLKWTEVAYDFYEKGYDVLVFDHRGQGYSQRLLKDLQKGYIDEFRFYVDDIAMLIELVTTKYAYEQQYLLAHSLGALISTYYLANYDHYIKRAVFSSPFWGLPTEHPIRDELIINLMMILGQGSRYVFGKSAYKPADLRENELSFCKTRMKWMNRINAAYPQLHLGGPTFRWVHLCLQAIKGLDKVLPRIEIPILILRSEKEKIVNNKNLENLTALLEKGTLETVNNAKHEILFERDPIRYNALQSIFKFMAKD</sequence>
<name>A0A4R2MUE9_9PAST</name>
<feature type="domain" description="AB hydrolase-1" evidence="1">
    <location>
        <begin position="50"/>
        <end position="296"/>
    </location>
</feature>
<dbReference type="AlphaFoldDB" id="A0A4R2MUE9"/>
<dbReference type="OrthoDB" id="9788260at2"/>
<dbReference type="RefSeq" id="WP_132023886.1">
    <property type="nucleotide sequence ID" value="NZ_CP016605.1"/>
</dbReference>
<gene>
    <name evidence="2" type="ORF">EV697_104107</name>
</gene>
<comment type="caution">
    <text evidence="2">The sequence shown here is derived from an EMBL/GenBank/DDBJ whole genome shotgun (WGS) entry which is preliminary data.</text>
</comment>
<dbReference type="InterPro" id="IPR000073">
    <property type="entry name" value="AB_hydrolase_1"/>
</dbReference>
<evidence type="ECO:0000259" key="1">
    <source>
        <dbReference type="Pfam" id="PF00561"/>
    </source>
</evidence>
<dbReference type="Proteomes" id="UP000294841">
    <property type="component" value="Unassembled WGS sequence"/>
</dbReference>
<organism evidence="2 3">
    <name type="scientific">Bisgaardia hudsonensis</name>
    <dbReference type="NCBI Taxonomy" id="109472"/>
    <lineage>
        <taxon>Bacteria</taxon>
        <taxon>Pseudomonadati</taxon>
        <taxon>Pseudomonadota</taxon>
        <taxon>Gammaproteobacteria</taxon>
        <taxon>Pasteurellales</taxon>
        <taxon>Pasteurellaceae</taxon>
        <taxon>Bisgaardia</taxon>
    </lineage>
</organism>
<reference evidence="2 3" key="1">
    <citation type="submission" date="2019-03" db="EMBL/GenBank/DDBJ databases">
        <title>Genomic Encyclopedia of Type Strains, Phase IV (KMG-IV): sequencing the most valuable type-strain genomes for metagenomic binning, comparative biology and taxonomic classification.</title>
        <authorList>
            <person name="Goeker M."/>
        </authorList>
    </citation>
    <scope>NUCLEOTIDE SEQUENCE [LARGE SCALE GENOMIC DNA]</scope>
    <source>
        <strain evidence="2 3">DSM 28231</strain>
    </source>
</reference>
<dbReference type="InterPro" id="IPR029058">
    <property type="entry name" value="AB_hydrolase_fold"/>
</dbReference>
<dbReference type="EMBL" id="SLXI01000004">
    <property type="protein sequence ID" value="TCP12300.1"/>
    <property type="molecule type" value="Genomic_DNA"/>
</dbReference>
<protein>
    <submittedName>
        <fullName evidence="2">Lysophospholipase</fullName>
    </submittedName>
</protein>
<dbReference type="Gene3D" id="3.40.50.1820">
    <property type="entry name" value="alpha/beta hydrolase"/>
    <property type="match status" value="1"/>
</dbReference>
<evidence type="ECO:0000313" key="3">
    <source>
        <dbReference type="Proteomes" id="UP000294841"/>
    </source>
</evidence>
<dbReference type="InterPro" id="IPR051044">
    <property type="entry name" value="MAG_DAG_Lipase"/>
</dbReference>
<evidence type="ECO:0000313" key="2">
    <source>
        <dbReference type="EMBL" id="TCP12300.1"/>
    </source>
</evidence>